<dbReference type="EMBL" id="JACBZD010000002">
    <property type="protein sequence ID" value="NYI07714.1"/>
    <property type="molecule type" value="Genomic_DNA"/>
</dbReference>
<feature type="compositionally biased region" description="Low complexity" evidence="1">
    <location>
        <begin position="341"/>
        <end position="359"/>
    </location>
</feature>
<organism evidence="4 5">
    <name type="scientific">Allostreptomyces psammosilenae</name>
    <dbReference type="NCBI Taxonomy" id="1892865"/>
    <lineage>
        <taxon>Bacteria</taxon>
        <taxon>Bacillati</taxon>
        <taxon>Actinomycetota</taxon>
        <taxon>Actinomycetes</taxon>
        <taxon>Kitasatosporales</taxon>
        <taxon>Streptomycetaceae</taxon>
        <taxon>Allostreptomyces</taxon>
    </lineage>
</organism>
<keyword evidence="2" id="KW-0472">Membrane</keyword>
<keyword evidence="2" id="KW-1133">Transmembrane helix</keyword>
<evidence type="ECO:0000256" key="1">
    <source>
        <dbReference type="SAM" id="MobiDB-lite"/>
    </source>
</evidence>
<feature type="chain" id="PRO_5038799210" description="WD40 repeat domain-containing protein" evidence="3">
    <location>
        <begin position="28"/>
        <end position="386"/>
    </location>
</feature>
<dbReference type="AlphaFoldDB" id="A0A853A4B0"/>
<dbReference type="InterPro" id="IPR011042">
    <property type="entry name" value="6-blade_b-propeller_TolB-like"/>
</dbReference>
<dbReference type="RefSeq" id="WP_246451256.1">
    <property type="nucleotide sequence ID" value="NZ_JACBZD010000002.1"/>
</dbReference>
<proteinExistence type="predicted"/>
<sequence>MTFPARVPAGLAGTAVALLLVTGPSVATAPAAAAATVPVAATAPSAESITATQDGPDRITLTDERITESSGLAVSASHPDVLWTHNDSDDGAQVFAVDGRDGDVLATVTLEGVQARDWEAITVGEDVQGRPTVFVADIGDNFGGGWSEVWLYSFTEPSDLGEDVTVEPVRYTVQYEDGPRDAEAAMFDPVTGRLWIASKENGGAGGLYVAPPDLVTGATNTFTRVADIPGLTVTDGAFSPDGSRLALRGYFEVAVYQRPGGTEPGAELERLGRPQMPFQRQGESLAFTPDGRALLLGSEGERSPVQRVDLDGELLPDSARAEDAAEEEAADAGGAAGDGGAAAPSGAAAEDGAAAGDASGTIPTGLVVVAIVAVLLLTRRRRPRQE</sequence>
<evidence type="ECO:0000313" key="4">
    <source>
        <dbReference type="EMBL" id="NYI07714.1"/>
    </source>
</evidence>
<feature type="region of interest" description="Disordered" evidence="1">
    <location>
        <begin position="320"/>
        <end position="359"/>
    </location>
</feature>
<feature type="signal peptide" evidence="3">
    <location>
        <begin position="1"/>
        <end position="27"/>
    </location>
</feature>
<gene>
    <name evidence="4" type="ORF">FHU37_004743</name>
</gene>
<dbReference type="SUPFAM" id="SSF63829">
    <property type="entry name" value="Calcium-dependent phosphotriesterase"/>
    <property type="match status" value="1"/>
</dbReference>
<evidence type="ECO:0008006" key="6">
    <source>
        <dbReference type="Google" id="ProtNLM"/>
    </source>
</evidence>
<keyword evidence="2" id="KW-0812">Transmembrane</keyword>
<feature type="transmembrane region" description="Helical" evidence="2">
    <location>
        <begin position="360"/>
        <end position="378"/>
    </location>
</feature>
<dbReference type="Gene3D" id="2.120.10.30">
    <property type="entry name" value="TolB, C-terminal domain"/>
    <property type="match status" value="1"/>
</dbReference>
<dbReference type="Proteomes" id="UP000567795">
    <property type="component" value="Unassembled WGS sequence"/>
</dbReference>
<keyword evidence="3" id="KW-0732">Signal</keyword>
<evidence type="ECO:0000256" key="2">
    <source>
        <dbReference type="SAM" id="Phobius"/>
    </source>
</evidence>
<comment type="caution">
    <text evidence="4">The sequence shown here is derived from an EMBL/GenBank/DDBJ whole genome shotgun (WGS) entry which is preliminary data.</text>
</comment>
<accession>A0A853A4B0</accession>
<name>A0A853A4B0_9ACTN</name>
<keyword evidence="5" id="KW-1185">Reference proteome</keyword>
<evidence type="ECO:0000256" key="3">
    <source>
        <dbReference type="SAM" id="SignalP"/>
    </source>
</evidence>
<reference evidence="4 5" key="1">
    <citation type="submission" date="2020-07" db="EMBL/GenBank/DDBJ databases">
        <title>Sequencing the genomes of 1000 actinobacteria strains.</title>
        <authorList>
            <person name="Klenk H.-P."/>
        </authorList>
    </citation>
    <scope>NUCLEOTIDE SEQUENCE [LARGE SCALE GENOMIC DNA]</scope>
    <source>
        <strain evidence="4 5">DSM 42178</strain>
    </source>
</reference>
<evidence type="ECO:0000313" key="5">
    <source>
        <dbReference type="Proteomes" id="UP000567795"/>
    </source>
</evidence>
<protein>
    <recommendedName>
        <fullName evidence="6">WD40 repeat domain-containing protein</fullName>
    </recommendedName>
</protein>